<evidence type="ECO:0000259" key="1">
    <source>
        <dbReference type="Pfam" id="PF06544"/>
    </source>
</evidence>
<dbReference type="EMBL" id="OB661379">
    <property type="protein sequence ID" value="CAD7228089.1"/>
    <property type="molecule type" value="Genomic_DNA"/>
</dbReference>
<proteinExistence type="predicted"/>
<dbReference type="InterPro" id="IPR027104">
    <property type="entry name" value="Prp3"/>
</dbReference>
<evidence type="ECO:0000313" key="2">
    <source>
        <dbReference type="EMBL" id="CAD7228089.1"/>
    </source>
</evidence>
<organism evidence="2">
    <name type="scientific">Cyprideis torosa</name>
    <dbReference type="NCBI Taxonomy" id="163714"/>
    <lineage>
        <taxon>Eukaryota</taxon>
        <taxon>Metazoa</taxon>
        <taxon>Ecdysozoa</taxon>
        <taxon>Arthropoda</taxon>
        <taxon>Crustacea</taxon>
        <taxon>Oligostraca</taxon>
        <taxon>Ostracoda</taxon>
        <taxon>Podocopa</taxon>
        <taxon>Podocopida</taxon>
        <taxon>Cytherocopina</taxon>
        <taxon>Cytheroidea</taxon>
        <taxon>Cytherideidae</taxon>
        <taxon>Cyprideis</taxon>
    </lineage>
</organism>
<dbReference type="GO" id="GO:0046540">
    <property type="term" value="C:U4/U6 x U5 tri-snRNP complex"/>
    <property type="evidence" value="ECO:0007669"/>
    <property type="project" value="InterPro"/>
</dbReference>
<name>A0A7R8ZL82_9CRUS</name>
<dbReference type="GO" id="GO:0000398">
    <property type="term" value="P:mRNA splicing, via spliceosome"/>
    <property type="evidence" value="ECO:0007669"/>
    <property type="project" value="InterPro"/>
</dbReference>
<dbReference type="CDD" id="cd24162">
    <property type="entry name" value="Prp3_C"/>
    <property type="match status" value="1"/>
</dbReference>
<sequence length="184" mass="21063">MPFPEKYRRTLVKSMPFPFQAHEDANSARKLTPEERKKKKLAKLQEDTSSGVNVSVYRVRDLTNPAQKFKVETNAKQLVMTGCVVLHGDLNLVVVEGGPKQQKKYRILMMRRIKWPSAVEGAAPGSSGCQLMWEGVVPNRNFGPMQFKTCPTEQMAREYFRRHGVEHYWDLAYSQSVLEASEET</sequence>
<dbReference type="PANTHER" id="PTHR14212">
    <property type="entry name" value="U4/U6-ASSOCIATED RNA SPLICING FACTOR-RELATED"/>
    <property type="match status" value="1"/>
</dbReference>
<gene>
    <name evidence="2" type="ORF">CTOB1V02_LOCUS5978</name>
</gene>
<protein>
    <recommendedName>
        <fullName evidence="1">Small nuclear ribonucleoprotein Prp3 C-terminal domain-containing protein</fullName>
    </recommendedName>
</protein>
<dbReference type="PANTHER" id="PTHR14212:SF0">
    <property type="entry name" value="U4_U6 SMALL NUCLEAR RIBONUCLEOPROTEIN PRP3"/>
    <property type="match status" value="1"/>
</dbReference>
<dbReference type="AlphaFoldDB" id="A0A7R8ZL82"/>
<feature type="domain" description="Small nuclear ribonucleoprotein Prp3 C-terminal" evidence="1">
    <location>
        <begin position="55"/>
        <end position="172"/>
    </location>
</feature>
<reference evidence="2" key="1">
    <citation type="submission" date="2020-11" db="EMBL/GenBank/DDBJ databases">
        <authorList>
            <person name="Tran Van P."/>
        </authorList>
    </citation>
    <scope>NUCLEOTIDE SEQUENCE</scope>
</reference>
<dbReference type="InterPro" id="IPR010541">
    <property type="entry name" value="Prp3_C"/>
</dbReference>
<dbReference type="Pfam" id="PF06544">
    <property type="entry name" value="Prp3_C"/>
    <property type="match status" value="1"/>
</dbReference>
<dbReference type="OrthoDB" id="10264544at2759"/>
<accession>A0A7R8ZL82</accession>